<sequence length="123" mass="14176">MNWTDFFLYLALFYVVYYAVNVVIDVLRTPHRTKSQERPSYAFQSDLSEFDEKPMVIEEEDFVNKSTPKSEKPASNNAEGKEEKMEFKETNPVKSTGGVTNLDCLFALAKENSIEMKKKVVFS</sequence>
<feature type="region of interest" description="Disordered" evidence="1">
    <location>
        <begin position="61"/>
        <end position="92"/>
    </location>
</feature>
<reference evidence="3" key="1">
    <citation type="submission" date="2022-10" db="EMBL/GenBank/DDBJ databases">
        <title>Algoriphagus sp. a novel bacteria isolate from halophytes salicornia europaea.</title>
        <authorList>
            <person name="Peng Y."/>
            <person name="Jiang L."/>
            <person name="Lee J."/>
        </authorList>
    </citation>
    <scope>NUCLEOTIDE SEQUENCE</scope>
    <source>
        <strain evidence="3">TR-M5</strain>
    </source>
</reference>
<accession>A0ABY6MC03</accession>
<name>A0ABY6MC03_9BACT</name>
<dbReference type="RefSeq" id="WP_264807653.1">
    <property type="nucleotide sequence ID" value="NZ_CP110226.1"/>
</dbReference>
<keyword evidence="2" id="KW-0472">Membrane</keyword>
<keyword evidence="2" id="KW-1133">Transmembrane helix</keyword>
<evidence type="ECO:0000313" key="4">
    <source>
        <dbReference type="Proteomes" id="UP001163156"/>
    </source>
</evidence>
<keyword evidence="2" id="KW-0812">Transmembrane</keyword>
<gene>
    <name evidence="3" type="ORF">OM944_10915</name>
</gene>
<keyword evidence="4" id="KW-1185">Reference proteome</keyword>
<dbReference type="EMBL" id="CP110226">
    <property type="protein sequence ID" value="UZD21185.1"/>
    <property type="molecule type" value="Genomic_DNA"/>
</dbReference>
<proteinExistence type="predicted"/>
<dbReference type="Proteomes" id="UP001163156">
    <property type="component" value="Chromosome"/>
</dbReference>
<organism evidence="3 4">
    <name type="scientific">Algoriphagus halophytocola</name>
    <dbReference type="NCBI Taxonomy" id="2991499"/>
    <lineage>
        <taxon>Bacteria</taxon>
        <taxon>Pseudomonadati</taxon>
        <taxon>Bacteroidota</taxon>
        <taxon>Cytophagia</taxon>
        <taxon>Cytophagales</taxon>
        <taxon>Cyclobacteriaceae</taxon>
        <taxon>Algoriphagus</taxon>
    </lineage>
</organism>
<feature type="transmembrane region" description="Helical" evidence="2">
    <location>
        <begin position="6"/>
        <end position="27"/>
    </location>
</feature>
<protein>
    <submittedName>
        <fullName evidence="3">Uncharacterized protein</fullName>
    </submittedName>
</protein>
<feature type="compositionally biased region" description="Basic and acidic residues" evidence="1">
    <location>
        <begin position="79"/>
        <end position="91"/>
    </location>
</feature>
<evidence type="ECO:0000256" key="2">
    <source>
        <dbReference type="SAM" id="Phobius"/>
    </source>
</evidence>
<evidence type="ECO:0000256" key="1">
    <source>
        <dbReference type="SAM" id="MobiDB-lite"/>
    </source>
</evidence>
<evidence type="ECO:0000313" key="3">
    <source>
        <dbReference type="EMBL" id="UZD21185.1"/>
    </source>
</evidence>